<organism evidence="1 2">
    <name type="scientific">Dipteronia dyeriana</name>
    <dbReference type="NCBI Taxonomy" id="168575"/>
    <lineage>
        <taxon>Eukaryota</taxon>
        <taxon>Viridiplantae</taxon>
        <taxon>Streptophyta</taxon>
        <taxon>Embryophyta</taxon>
        <taxon>Tracheophyta</taxon>
        <taxon>Spermatophyta</taxon>
        <taxon>Magnoliopsida</taxon>
        <taxon>eudicotyledons</taxon>
        <taxon>Gunneridae</taxon>
        <taxon>Pentapetalae</taxon>
        <taxon>rosids</taxon>
        <taxon>malvids</taxon>
        <taxon>Sapindales</taxon>
        <taxon>Sapindaceae</taxon>
        <taxon>Hippocastanoideae</taxon>
        <taxon>Acereae</taxon>
        <taxon>Dipteronia</taxon>
    </lineage>
</organism>
<dbReference type="PANTHER" id="PTHR46890">
    <property type="entry name" value="NON-LTR RETROLELEMENT REVERSE TRANSCRIPTASE-LIKE PROTEIN-RELATED"/>
    <property type="match status" value="1"/>
</dbReference>
<dbReference type="InterPro" id="IPR052343">
    <property type="entry name" value="Retrotransposon-Effector_Assoc"/>
</dbReference>
<dbReference type="PANTHER" id="PTHR46890:SF1">
    <property type="entry name" value="REVERSE TRANSCRIPTASE DOMAIN-CONTAINING PROTEIN"/>
    <property type="match status" value="1"/>
</dbReference>
<dbReference type="EMBL" id="JANJYI010000001">
    <property type="protein sequence ID" value="KAK2663156.1"/>
    <property type="molecule type" value="Genomic_DNA"/>
</dbReference>
<dbReference type="Proteomes" id="UP001280121">
    <property type="component" value="Unassembled WGS sequence"/>
</dbReference>
<accession>A0AAD9XPM1</accession>
<sequence length="98" mass="11378">MDKFYQSAEVVKELNQPFIDLIPKCLNPKNVREFQPISLVGSMYKVLNKVLAIRIRKVMDTVIGESQMAFVGNSQILDNFVIAEEIIDHWKKNVRREV</sequence>
<dbReference type="AlphaFoldDB" id="A0AAD9XPM1"/>
<evidence type="ECO:0000313" key="2">
    <source>
        <dbReference type="Proteomes" id="UP001280121"/>
    </source>
</evidence>
<reference evidence="1" key="1">
    <citation type="journal article" date="2023" name="Plant J.">
        <title>Genome sequences and population genomics provide insights into the demographic history, inbreeding, and mutation load of two 'living fossil' tree species of Dipteronia.</title>
        <authorList>
            <person name="Feng Y."/>
            <person name="Comes H.P."/>
            <person name="Chen J."/>
            <person name="Zhu S."/>
            <person name="Lu R."/>
            <person name="Zhang X."/>
            <person name="Li P."/>
            <person name="Qiu J."/>
            <person name="Olsen K.M."/>
            <person name="Qiu Y."/>
        </authorList>
    </citation>
    <scope>NUCLEOTIDE SEQUENCE</scope>
    <source>
        <strain evidence="1">KIB01</strain>
    </source>
</reference>
<protein>
    <recommendedName>
        <fullName evidence="3">Reverse transcriptase domain-containing protein</fullName>
    </recommendedName>
</protein>
<keyword evidence="2" id="KW-1185">Reference proteome</keyword>
<comment type="caution">
    <text evidence="1">The sequence shown here is derived from an EMBL/GenBank/DDBJ whole genome shotgun (WGS) entry which is preliminary data.</text>
</comment>
<gene>
    <name evidence="1" type="ORF">Ddye_001730</name>
</gene>
<evidence type="ECO:0000313" key="1">
    <source>
        <dbReference type="EMBL" id="KAK2663156.1"/>
    </source>
</evidence>
<name>A0AAD9XPM1_9ROSI</name>
<proteinExistence type="predicted"/>
<evidence type="ECO:0008006" key="3">
    <source>
        <dbReference type="Google" id="ProtNLM"/>
    </source>
</evidence>